<protein>
    <recommendedName>
        <fullName evidence="3">Copper transporter</fullName>
    </recommendedName>
</protein>
<evidence type="ECO:0000313" key="2">
    <source>
        <dbReference type="Proteomes" id="UP000325395"/>
    </source>
</evidence>
<proteinExistence type="predicted"/>
<reference evidence="1 2" key="1">
    <citation type="submission" date="2019-04" db="EMBL/GenBank/DDBJ databases">
        <authorList>
            <consortium name="DOE Joint Genome Institute"/>
            <person name="Mondo S."/>
            <person name="Kjaerbolling I."/>
            <person name="Vesth T."/>
            <person name="Frisvad J.C."/>
            <person name="Nybo J.L."/>
            <person name="Theobald S."/>
            <person name="Kildgaard S."/>
            <person name="Isbrandt T."/>
            <person name="Kuo A."/>
            <person name="Sato A."/>
            <person name="Lyhne E.K."/>
            <person name="Kogle M.E."/>
            <person name="Wiebenga A."/>
            <person name="Kun R.S."/>
            <person name="Lubbers R.J."/>
            <person name="Makela M.R."/>
            <person name="Barry K."/>
            <person name="Chovatia M."/>
            <person name="Clum A."/>
            <person name="Daum C."/>
            <person name="Haridas S."/>
            <person name="He G."/>
            <person name="LaButti K."/>
            <person name="Lipzen A."/>
            <person name="Riley R."/>
            <person name="Salamov A."/>
            <person name="Simmons B.A."/>
            <person name="Magnuson J.K."/>
            <person name="Henrissat B."/>
            <person name="Mortensen U.H."/>
            <person name="Larsen T.O."/>
            <person name="Devries R.P."/>
            <person name="Grigoriev I.V."/>
            <person name="Machida M."/>
            <person name="Baker S.E."/>
            <person name="Andersen M.R."/>
            <person name="Cantor M.N."/>
            <person name="Hua S.X."/>
        </authorList>
    </citation>
    <scope>NUCLEOTIDE SEQUENCE [LARGE SCALE GENOMIC DNA]</scope>
    <source>
        <strain evidence="1 2">CBS 117616</strain>
    </source>
</reference>
<sequence length="91" mass="10464">MNGLHFIGNELSRSWQAFLWERPMCRMPFSSILTLTASLLLIRENSIYIAAVVILVTRLQLRFAAVFHSSGPWRCMSWVQTLQMSHSKPLA</sequence>
<keyword evidence="2" id="KW-1185">Reference proteome</keyword>
<evidence type="ECO:0008006" key="3">
    <source>
        <dbReference type="Google" id="ProtNLM"/>
    </source>
</evidence>
<name>A0ABQ6WX54_9EURO</name>
<evidence type="ECO:0000313" key="1">
    <source>
        <dbReference type="EMBL" id="KAE8421188.1"/>
    </source>
</evidence>
<organism evidence="1 2">
    <name type="scientific">Aspergillus pseudocaelatus</name>
    <dbReference type="NCBI Taxonomy" id="1825620"/>
    <lineage>
        <taxon>Eukaryota</taxon>
        <taxon>Fungi</taxon>
        <taxon>Dikarya</taxon>
        <taxon>Ascomycota</taxon>
        <taxon>Pezizomycotina</taxon>
        <taxon>Eurotiomycetes</taxon>
        <taxon>Eurotiomycetidae</taxon>
        <taxon>Eurotiales</taxon>
        <taxon>Aspergillaceae</taxon>
        <taxon>Aspergillus</taxon>
        <taxon>Aspergillus subgen. Circumdati</taxon>
    </lineage>
</organism>
<dbReference type="EMBL" id="ML735703">
    <property type="protein sequence ID" value="KAE8421188.1"/>
    <property type="molecule type" value="Genomic_DNA"/>
</dbReference>
<dbReference type="Proteomes" id="UP000325395">
    <property type="component" value="Unassembled WGS sequence"/>
</dbReference>
<accession>A0ABQ6WX54</accession>
<gene>
    <name evidence="1" type="ORF">BDV36DRAFT_248510</name>
</gene>